<dbReference type="Proteomes" id="UP001372338">
    <property type="component" value="Unassembled WGS sequence"/>
</dbReference>
<gene>
    <name evidence="3" type="ORF">RIF29_27159</name>
</gene>
<evidence type="ECO:0000256" key="1">
    <source>
        <dbReference type="SAM" id="MobiDB-lite"/>
    </source>
</evidence>
<sequence>MKRPRPPLHFLATAADNSAATATATATNFVMSSYPRPRGRGRGFTGRPYSTGRDQFVTGDSHFRSVRNDNLRYRRDEIGNFANQTRPYLQNQHFNQMPHQPPPRHHSPQFRPPYPQVRPPPPLGYRGQPFQPRPKAPDHREWEPAMAPPPPPHCKRFTILSYNILADYLAWEHRGALYSHIPPRMLDWQWRKRSIIFELGLWSANILCFQEVDRFHDLEEELRLKGYSGIWKMRTGNPIDGCAIFWQISRFKLLYEESIEFNKLGLRDNVAQICVLEFINQNRFVSSSLTDSSKIVVCNIHVLFNPKRGEIKLGQVRVLLDRAKAVSKLWNNAPVVICGDFNCTPKSPLYNFISEQKLDLSGIERDKVSGQASGRNRASPRLYGPNSSERSANGSIQTASIEGDKEVNIGQNNSLSDMQNLGTKSNSSENQYAQTVLDKSEMSLTNVHCGKKDTQEPAIQHAKIFGEIGSVKEEPNPSYSEARLPFDHMNAEILEITVTTSSAIERAHTDKTNMGCTEHISDAVSTSNQESFSNLHVPEGNKHSQFDSSPTSLQEDDQSSKVKIDLDSTDLHSIEISTTKLSNQTSVSNDFEVPHPESRKNLSSDLIVNDKKDNSSTSDIVYKSHQSTNIDFPLDDKLEKLFLDDIDKAMMGSENTGEDDNAFISSLHNAEEGVTLDLGPSSKSDIENSFQFGESDSASNNLLVADEIDEVEDDLSPSQSSNHIDAEKNAYNPSLWTPMEIETATGNVDCTVLEHQLPLRSTYTEAMDCSGTRDPHGEPQVTSYHTRFLGTVDYIWRSEGLQTTRVLAPIPKHAMDWTPGFPTKKWGSDHVALVSELALLKDGTDVSRDVQ</sequence>
<dbReference type="Pfam" id="PF03372">
    <property type="entry name" value="Exo_endo_phos"/>
    <property type="match status" value="1"/>
</dbReference>
<feature type="region of interest" description="Disordered" evidence="1">
    <location>
        <begin position="524"/>
        <end position="561"/>
    </location>
</feature>
<evidence type="ECO:0000313" key="3">
    <source>
        <dbReference type="EMBL" id="KAK7260860.1"/>
    </source>
</evidence>
<feature type="compositionally biased region" description="Polar residues" evidence="1">
    <location>
        <begin position="524"/>
        <end position="534"/>
    </location>
</feature>
<dbReference type="InterPro" id="IPR036691">
    <property type="entry name" value="Endo/exonu/phosph_ase_sf"/>
</dbReference>
<dbReference type="EMBL" id="JAYWIO010000005">
    <property type="protein sequence ID" value="KAK7260860.1"/>
    <property type="molecule type" value="Genomic_DNA"/>
</dbReference>
<keyword evidence="4" id="KW-1185">Reference proteome</keyword>
<name>A0AAN9I241_CROPI</name>
<dbReference type="SUPFAM" id="SSF56219">
    <property type="entry name" value="DNase I-like"/>
    <property type="match status" value="1"/>
</dbReference>
<dbReference type="InterPro" id="IPR005135">
    <property type="entry name" value="Endo/exonuclease/phosphatase"/>
</dbReference>
<dbReference type="GO" id="GO:0000175">
    <property type="term" value="F:3'-5'-RNA exonuclease activity"/>
    <property type="evidence" value="ECO:0007669"/>
    <property type="project" value="TreeGrafter"/>
</dbReference>
<feature type="region of interest" description="Disordered" evidence="1">
    <location>
        <begin position="583"/>
        <end position="618"/>
    </location>
</feature>
<feature type="compositionally biased region" description="Pro residues" evidence="1">
    <location>
        <begin position="110"/>
        <end position="123"/>
    </location>
</feature>
<dbReference type="InterPro" id="IPR050410">
    <property type="entry name" value="CCR4/nocturin_mRNA_transcr"/>
</dbReference>
<evidence type="ECO:0000313" key="4">
    <source>
        <dbReference type="Proteomes" id="UP001372338"/>
    </source>
</evidence>
<feature type="domain" description="Endonuclease/exonuclease/phosphatase" evidence="2">
    <location>
        <begin position="203"/>
        <end position="372"/>
    </location>
</feature>
<organism evidence="3 4">
    <name type="scientific">Crotalaria pallida</name>
    <name type="common">Smooth rattlebox</name>
    <name type="synonym">Crotalaria striata</name>
    <dbReference type="NCBI Taxonomy" id="3830"/>
    <lineage>
        <taxon>Eukaryota</taxon>
        <taxon>Viridiplantae</taxon>
        <taxon>Streptophyta</taxon>
        <taxon>Embryophyta</taxon>
        <taxon>Tracheophyta</taxon>
        <taxon>Spermatophyta</taxon>
        <taxon>Magnoliopsida</taxon>
        <taxon>eudicotyledons</taxon>
        <taxon>Gunneridae</taxon>
        <taxon>Pentapetalae</taxon>
        <taxon>rosids</taxon>
        <taxon>fabids</taxon>
        <taxon>Fabales</taxon>
        <taxon>Fabaceae</taxon>
        <taxon>Papilionoideae</taxon>
        <taxon>50 kb inversion clade</taxon>
        <taxon>genistoids sensu lato</taxon>
        <taxon>core genistoids</taxon>
        <taxon>Crotalarieae</taxon>
        <taxon>Crotalaria</taxon>
    </lineage>
</organism>
<dbReference type="PANTHER" id="PTHR12121">
    <property type="entry name" value="CARBON CATABOLITE REPRESSOR PROTEIN 4"/>
    <property type="match status" value="1"/>
</dbReference>
<feature type="region of interest" description="Disordered" evidence="1">
    <location>
        <begin position="32"/>
        <end position="57"/>
    </location>
</feature>
<reference evidence="3 4" key="1">
    <citation type="submission" date="2024-01" db="EMBL/GenBank/DDBJ databases">
        <title>The genomes of 5 underutilized Papilionoideae crops provide insights into root nodulation and disease resistanc.</title>
        <authorList>
            <person name="Yuan L."/>
        </authorList>
    </citation>
    <scope>NUCLEOTIDE SEQUENCE [LARGE SCALE GENOMIC DNA]</scope>
    <source>
        <strain evidence="3">ZHUSHIDOU_FW_LH</strain>
        <tissue evidence="3">Leaf</tissue>
    </source>
</reference>
<dbReference type="Gene3D" id="3.60.10.10">
    <property type="entry name" value="Endonuclease/exonuclease/phosphatase"/>
    <property type="match status" value="2"/>
</dbReference>
<feature type="compositionally biased region" description="Polar residues" evidence="1">
    <location>
        <begin position="385"/>
        <end position="400"/>
    </location>
</feature>
<protein>
    <recommendedName>
        <fullName evidence="2">Endonuclease/exonuclease/phosphatase domain-containing protein</fullName>
    </recommendedName>
</protein>
<accession>A0AAN9I241</accession>
<feature type="region of interest" description="Disordered" evidence="1">
    <location>
        <begin position="367"/>
        <end position="414"/>
    </location>
</feature>
<dbReference type="AlphaFoldDB" id="A0AAN9I241"/>
<comment type="caution">
    <text evidence="3">The sequence shown here is derived from an EMBL/GenBank/DDBJ whole genome shotgun (WGS) entry which is preliminary data.</text>
</comment>
<feature type="region of interest" description="Disordered" evidence="1">
    <location>
        <begin position="93"/>
        <end position="145"/>
    </location>
</feature>
<feature type="compositionally biased region" description="Basic and acidic residues" evidence="1">
    <location>
        <begin position="592"/>
        <end position="614"/>
    </location>
</feature>
<evidence type="ECO:0000259" key="2">
    <source>
        <dbReference type="Pfam" id="PF03372"/>
    </source>
</evidence>
<dbReference type="PANTHER" id="PTHR12121:SF85">
    <property type="entry name" value="CARBON CATABOLITE REPRESSOR PROTEIN 4 HOMOLOG 6"/>
    <property type="match status" value="1"/>
</dbReference>
<proteinExistence type="predicted"/>